<organism evidence="2 3">
    <name type="scientific">Phenylobacterium haematophilum</name>
    <dbReference type="NCBI Taxonomy" id="98513"/>
    <lineage>
        <taxon>Bacteria</taxon>
        <taxon>Pseudomonadati</taxon>
        <taxon>Pseudomonadota</taxon>
        <taxon>Alphaproteobacteria</taxon>
        <taxon>Caulobacterales</taxon>
        <taxon>Caulobacteraceae</taxon>
        <taxon>Phenylobacterium</taxon>
    </lineage>
</organism>
<dbReference type="AlphaFoldDB" id="A0A840A3Z4"/>
<dbReference type="PANTHER" id="PTHR43135">
    <property type="entry name" value="ALPHA-D-RIBOSE 1-METHYLPHOSPHONATE 5-TRIPHOSPHATE DIPHOSPHATASE"/>
    <property type="match status" value="1"/>
</dbReference>
<dbReference type="EMBL" id="JACIDK010000004">
    <property type="protein sequence ID" value="MBB3892201.1"/>
    <property type="molecule type" value="Genomic_DNA"/>
</dbReference>
<comment type="caution">
    <text evidence="2">The sequence shown here is derived from an EMBL/GenBank/DDBJ whole genome shotgun (WGS) entry which is preliminary data.</text>
</comment>
<dbReference type="InterPro" id="IPR051781">
    <property type="entry name" value="Metallo-dep_Hydrolase"/>
</dbReference>
<accession>A0A840A3Z4</accession>
<dbReference type="Proteomes" id="UP000530564">
    <property type="component" value="Unassembled WGS sequence"/>
</dbReference>
<dbReference type="GO" id="GO:0016787">
    <property type="term" value="F:hydrolase activity"/>
    <property type="evidence" value="ECO:0007669"/>
    <property type="project" value="UniProtKB-KW"/>
</dbReference>
<name>A0A840A3Z4_9CAUL</name>
<keyword evidence="3" id="KW-1185">Reference proteome</keyword>
<keyword evidence="2" id="KW-0378">Hydrolase</keyword>
<evidence type="ECO:0000256" key="1">
    <source>
        <dbReference type="SAM" id="MobiDB-lite"/>
    </source>
</evidence>
<dbReference type="Gene3D" id="3.20.20.140">
    <property type="entry name" value="Metal-dependent hydrolases"/>
    <property type="match status" value="1"/>
</dbReference>
<reference evidence="2 3" key="1">
    <citation type="submission" date="2020-08" db="EMBL/GenBank/DDBJ databases">
        <title>Genomic Encyclopedia of Type Strains, Phase IV (KMG-IV): sequencing the most valuable type-strain genomes for metagenomic binning, comparative biology and taxonomic classification.</title>
        <authorList>
            <person name="Goeker M."/>
        </authorList>
    </citation>
    <scope>NUCLEOTIDE SEQUENCE [LARGE SCALE GENOMIC DNA]</scope>
    <source>
        <strain evidence="2 3">DSM 21793</strain>
    </source>
</reference>
<evidence type="ECO:0000313" key="3">
    <source>
        <dbReference type="Proteomes" id="UP000530564"/>
    </source>
</evidence>
<gene>
    <name evidence="2" type="ORF">GGQ61_002934</name>
</gene>
<proteinExistence type="predicted"/>
<dbReference type="InterPro" id="IPR032466">
    <property type="entry name" value="Metal_Hydrolase"/>
</dbReference>
<sequence length="101" mass="10903">MTGFTSVRDAGGPTFGLKRAIDERLMPGPRIWPSGAILSQTSGHAESRPINALPSPRNRELTPHERARYLAVVDGVPEVLEKVREQLFQGASQIKLAVSGG</sequence>
<dbReference type="RefSeq" id="WP_221221053.1">
    <property type="nucleotide sequence ID" value="NZ_JACIDK010000004.1"/>
</dbReference>
<protein>
    <submittedName>
        <fullName evidence="2">Imidazolonepropionase-like amidohydrolase</fullName>
    </submittedName>
</protein>
<evidence type="ECO:0000313" key="2">
    <source>
        <dbReference type="EMBL" id="MBB3892201.1"/>
    </source>
</evidence>
<dbReference type="PANTHER" id="PTHR43135:SF3">
    <property type="entry name" value="ALPHA-D-RIBOSE 1-METHYLPHOSPHONATE 5-TRIPHOSPHATE DIPHOSPHATASE"/>
    <property type="match status" value="1"/>
</dbReference>
<feature type="region of interest" description="Disordered" evidence="1">
    <location>
        <begin position="40"/>
        <end position="61"/>
    </location>
</feature>
<dbReference type="SUPFAM" id="SSF51556">
    <property type="entry name" value="Metallo-dependent hydrolases"/>
    <property type="match status" value="1"/>
</dbReference>